<dbReference type="GO" id="GO:0005737">
    <property type="term" value="C:cytoplasm"/>
    <property type="evidence" value="ECO:0007669"/>
    <property type="project" value="TreeGrafter"/>
</dbReference>
<protein>
    <submittedName>
        <fullName evidence="3">Glycine oxidase</fullName>
        <ecNumber evidence="3">1.4.3.19</ecNumber>
    </submittedName>
</protein>
<dbReference type="Proteomes" id="UP000568106">
    <property type="component" value="Unassembled WGS sequence"/>
</dbReference>
<keyword evidence="4" id="KW-1185">Reference proteome</keyword>
<reference evidence="3" key="1">
    <citation type="submission" date="2020-08" db="EMBL/GenBank/DDBJ databases">
        <title>Genomic Encyclopedia of Type Strains, Phase IV (KMG-V): Genome sequencing to study the core and pangenomes of soil and plant-associated prokaryotes.</title>
        <authorList>
            <person name="Whitman W."/>
        </authorList>
    </citation>
    <scope>NUCLEOTIDE SEQUENCE [LARGE SCALE GENOMIC DNA]</scope>
    <source>
        <strain evidence="3">M8UP27</strain>
    </source>
</reference>
<comment type="caution">
    <text evidence="3">The sequence shown here is derived from an EMBL/GenBank/DDBJ whole genome shotgun (WGS) entry which is preliminary data.</text>
</comment>
<proteinExistence type="predicted"/>
<dbReference type="GO" id="GO:0043799">
    <property type="term" value="F:glycine oxidase activity"/>
    <property type="evidence" value="ECO:0007669"/>
    <property type="project" value="UniProtKB-EC"/>
</dbReference>
<dbReference type="Gene3D" id="3.50.50.60">
    <property type="entry name" value="FAD/NAD(P)-binding domain"/>
    <property type="match status" value="1"/>
</dbReference>
<name>A0A7W8IIW4_9BACT</name>
<dbReference type="PANTHER" id="PTHR13847">
    <property type="entry name" value="SARCOSINE DEHYDROGENASE-RELATED"/>
    <property type="match status" value="1"/>
</dbReference>
<dbReference type="SUPFAM" id="SSF51905">
    <property type="entry name" value="FAD/NAD(P)-binding domain"/>
    <property type="match status" value="1"/>
</dbReference>
<dbReference type="SUPFAM" id="SSF54373">
    <property type="entry name" value="FAD-linked reductases, C-terminal domain"/>
    <property type="match status" value="1"/>
</dbReference>
<organism evidence="3 4">
    <name type="scientific">Tunturiibacter empetritectus</name>
    <dbReference type="NCBI Taxonomy" id="3069691"/>
    <lineage>
        <taxon>Bacteria</taxon>
        <taxon>Pseudomonadati</taxon>
        <taxon>Acidobacteriota</taxon>
        <taxon>Terriglobia</taxon>
        <taxon>Terriglobales</taxon>
        <taxon>Acidobacteriaceae</taxon>
        <taxon>Tunturiibacter</taxon>
    </lineage>
</organism>
<dbReference type="InterPro" id="IPR006076">
    <property type="entry name" value="FAD-dep_OxRdtase"/>
</dbReference>
<accession>A0A7W8IIW4</accession>
<evidence type="ECO:0000313" key="4">
    <source>
        <dbReference type="Proteomes" id="UP000568106"/>
    </source>
</evidence>
<dbReference type="EC" id="1.4.3.19" evidence="3"/>
<dbReference type="AlphaFoldDB" id="A0A7W8IIW4"/>
<evidence type="ECO:0000259" key="2">
    <source>
        <dbReference type="Pfam" id="PF01266"/>
    </source>
</evidence>
<keyword evidence="1 3" id="KW-0560">Oxidoreductase</keyword>
<dbReference type="PANTHER" id="PTHR13847:SF289">
    <property type="entry name" value="GLYCINE OXIDASE"/>
    <property type="match status" value="1"/>
</dbReference>
<dbReference type="Pfam" id="PF01266">
    <property type="entry name" value="DAO"/>
    <property type="match status" value="1"/>
</dbReference>
<dbReference type="Gene3D" id="3.30.9.10">
    <property type="entry name" value="D-Amino Acid Oxidase, subunit A, domain 2"/>
    <property type="match status" value="1"/>
</dbReference>
<evidence type="ECO:0000313" key="3">
    <source>
        <dbReference type="EMBL" id="MBB5318001.1"/>
    </source>
</evidence>
<feature type="domain" description="FAD dependent oxidoreductase" evidence="2">
    <location>
        <begin position="5"/>
        <end position="334"/>
    </location>
</feature>
<gene>
    <name evidence="3" type="ORF">HDF09_002687</name>
</gene>
<dbReference type="EMBL" id="JACHDY010000003">
    <property type="protein sequence ID" value="MBB5318001.1"/>
    <property type="molecule type" value="Genomic_DNA"/>
</dbReference>
<sequence>MHHPDLCIAGAGIIGLSLALELHDRGYRVTVFDQGAPLAESSTAAAGMLAAHDPDNPPQLLSLASLSLSLYPDFLDRIHTLSGLRIPFQTHTTLQSVPPDTAIADSELTCEDLAHLLPALTPSDHRFVLLDEHSLDPRQLASALLAAVRATTINLQPHTAVLSTHSIDNAVEITTPKGTIHAAQFVNCTGAWAAATSRLPNIPVAPRKGQMFSVSLPPSLPLHFVLRTPDIYIVPRTAGPATGRAIIGATVEDIGFDKAVHPADIDRLRSLAAALLPAIARAHQLEAWSGLRPATSDGLPLLGVLPGQPNHFIATGHYRNGILLAPATARVMAEFIVGGIPSVDLSPFSPARSLSLLPSP</sequence>
<dbReference type="InterPro" id="IPR036188">
    <property type="entry name" value="FAD/NAD-bd_sf"/>
</dbReference>
<evidence type="ECO:0000256" key="1">
    <source>
        <dbReference type="ARBA" id="ARBA00023002"/>
    </source>
</evidence>